<name>A0ABU1ZZN1_9CORY</name>
<evidence type="ECO:0000259" key="1">
    <source>
        <dbReference type="Pfam" id="PF06259"/>
    </source>
</evidence>
<dbReference type="Pfam" id="PF06259">
    <property type="entry name" value="Abhydrolase_8"/>
    <property type="match status" value="1"/>
</dbReference>
<dbReference type="Gene3D" id="3.40.50.1820">
    <property type="entry name" value="alpha/beta hydrolase"/>
    <property type="match status" value="1"/>
</dbReference>
<comment type="caution">
    <text evidence="2">The sequence shown here is derived from an EMBL/GenBank/DDBJ whole genome shotgun (WGS) entry which is preliminary data.</text>
</comment>
<keyword evidence="3" id="KW-1185">Reference proteome</keyword>
<sequence length="409" mass="41980">MTLPLGSRELGEQAGLLADAADHLRRERAASYAEADLLPGTGFTGLSADAALRALTTAAGGWTPTILALSRAAEVLRLAASLQLDLEAVLSRLTVLAGPRLDVSAPVVLLLGWLHASGELLDAMTATSLLALRHGDGASVDPPAGWGEDRAAELQAAHDLYYDAASPRVRELADAHGLTLLQLPEVGFVAAAADPPTLAASTHLITHVPGVGSLDPGSWDSHVSQARDMAAAVDGEGGGVGVVWLGYQAPPTVLHGGDSFPARRGAVDLASFQHQLGLRFPDAARTVVGYSYGSVVVGYSAHPRTGGLSADDVVFVGSPGTGARHASELQLLSQDPRVHAVTVAGDPISLATGPLAGVHGVDPTSPGFGANVWEIDAGVMGDHSWYFRAGPDSTSAFLDAFGKEVGPRP</sequence>
<proteinExistence type="predicted"/>
<organism evidence="2 3">
    <name type="scientific">Corynebacterium guangdongense</name>
    <dbReference type="NCBI Taxonomy" id="1783348"/>
    <lineage>
        <taxon>Bacteria</taxon>
        <taxon>Bacillati</taxon>
        <taxon>Actinomycetota</taxon>
        <taxon>Actinomycetes</taxon>
        <taxon>Mycobacteriales</taxon>
        <taxon>Corynebacteriaceae</taxon>
        <taxon>Corynebacterium</taxon>
    </lineage>
</organism>
<dbReference type="InterPro" id="IPR029058">
    <property type="entry name" value="AB_hydrolase_fold"/>
</dbReference>
<protein>
    <recommendedName>
        <fullName evidence="1">DUF1023 domain-containing protein</fullName>
    </recommendedName>
</protein>
<dbReference type="RefSeq" id="WP_290196019.1">
    <property type="nucleotide sequence ID" value="NZ_CP047654.1"/>
</dbReference>
<gene>
    <name evidence="2" type="ORF">J2S39_002058</name>
</gene>
<feature type="domain" description="DUF1023" evidence="1">
    <location>
        <begin position="208"/>
        <end position="349"/>
    </location>
</feature>
<dbReference type="EMBL" id="JAVDXZ010000001">
    <property type="protein sequence ID" value="MDR7330382.1"/>
    <property type="molecule type" value="Genomic_DNA"/>
</dbReference>
<evidence type="ECO:0000313" key="3">
    <source>
        <dbReference type="Proteomes" id="UP001180840"/>
    </source>
</evidence>
<evidence type="ECO:0000313" key="2">
    <source>
        <dbReference type="EMBL" id="MDR7330382.1"/>
    </source>
</evidence>
<accession>A0ABU1ZZN1</accession>
<dbReference type="InterPro" id="IPR010427">
    <property type="entry name" value="DUF1023"/>
</dbReference>
<dbReference type="Proteomes" id="UP001180840">
    <property type="component" value="Unassembled WGS sequence"/>
</dbReference>
<reference evidence="2" key="1">
    <citation type="submission" date="2023-07" db="EMBL/GenBank/DDBJ databases">
        <title>Sequencing the genomes of 1000 actinobacteria strains.</title>
        <authorList>
            <person name="Klenk H.-P."/>
        </authorList>
    </citation>
    <scope>NUCLEOTIDE SEQUENCE</scope>
    <source>
        <strain evidence="2">DSM 107476</strain>
    </source>
</reference>